<dbReference type="OrthoDB" id="70142at2759"/>
<evidence type="ECO:0000256" key="4">
    <source>
        <dbReference type="ARBA" id="ARBA00023034"/>
    </source>
</evidence>
<comment type="subcellular location">
    <subcellularLocation>
        <location evidence="1">Golgi apparatus membrane</location>
        <topology evidence="1">Single-pass membrane protein</topology>
    </subcellularLocation>
</comment>
<dbReference type="OMA" id="QHICKSC"/>
<dbReference type="GO" id="GO:0000139">
    <property type="term" value="C:Golgi membrane"/>
    <property type="evidence" value="ECO:0007669"/>
    <property type="project" value="UniProtKB-SubCell"/>
</dbReference>
<dbReference type="PANTHER" id="PTHR13481">
    <property type="entry name" value="SREBP REGULATING GENE PROTEIN"/>
    <property type="match status" value="1"/>
</dbReference>
<proteinExistence type="inferred from homology"/>
<keyword evidence="2 9" id="KW-0812">Transmembrane</keyword>
<evidence type="ECO:0000256" key="9">
    <source>
        <dbReference type="SAM" id="Phobius"/>
    </source>
</evidence>
<gene>
    <name evidence="10" type="ORF">Tcan_07734</name>
</gene>
<evidence type="ECO:0000256" key="6">
    <source>
        <dbReference type="ARBA" id="ARBA00023180"/>
    </source>
</evidence>
<evidence type="ECO:0000256" key="7">
    <source>
        <dbReference type="ARBA" id="ARBA00023461"/>
    </source>
</evidence>
<protein>
    <recommendedName>
        <fullName evidence="8">SREBP regulating gene protein</fullName>
    </recommendedName>
</protein>
<keyword evidence="4" id="KW-0333">Golgi apparatus</keyword>
<evidence type="ECO:0000313" key="11">
    <source>
        <dbReference type="Proteomes" id="UP000031036"/>
    </source>
</evidence>
<dbReference type="AlphaFoldDB" id="A0A0B2UVN2"/>
<organism evidence="10 11">
    <name type="scientific">Toxocara canis</name>
    <name type="common">Canine roundworm</name>
    <dbReference type="NCBI Taxonomy" id="6265"/>
    <lineage>
        <taxon>Eukaryota</taxon>
        <taxon>Metazoa</taxon>
        <taxon>Ecdysozoa</taxon>
        <taxon>Nematoda</taxon>
        <taxon>Chromadorea</taxon>
        <taxon>Rhabditida</taxon>
        <taxon>Spirurina</taxon>
        <taxon>Ascaridomorpha</taxon>
        <taxon>Ascaridoidea</taxon>
        <taxon>Toxocaridae</taxon>
        <taxon>Toxocara</taxon>
    </lineage>
</organism>
<dbReference type="EMBL" id="JPKZ01003185">
    <property type="protein sequence ID" value="KHN72895.1"/>
    <property type="molecule type" value="Genomic_DNA"/>
</dbReference>
<evidence type="ECO:0000256" key="8">
    <source>
        <dbReference type="ARBA" id="ARBA00023485"/>
    </source>
</evidence>
<comment type="similarity">
    <text evidence="7">Belongs to the SPRING family.</text>
</comment>
<evidence type="ECO:0000256" key="5">
    <source>
        <dbReference type="ARBA" id="ARBA00023136"/>
    </source>
</evidence>
<feature type="transmembrane region" description="Helical" evidence="9">
    <location>
        <begin position="21"/>
        <end position="40"/>
    </location>
</feature>
<accession>A0A0B2UVN2</accession>
<evidence type="ECO:0000256" key="2">
    <source>
        <dbReference type="ARBA" id="ARBA00022692"/>
    </source>
</evidence>
<comment type="caution">
    <text evidence="10">The sequence shown here is derived from an EMBL/GenBank/DDBJ whole genome shotgun (WGS) entry which is preliminary data.</text>
</comment>
<reference evidence="10 11" key="1">
    <citation type="submission" date="2014-11" db="EMBL/GenBank/DDBJ databases">
        <title>Genetic blueprint of the zoonotic pathogen Toxocara canis.</title>
        <authorList>
            <person name="Zhu X.-Q."/>
            <person name="Korhonen P.K."/>
            <person name="Cai H."/>
            <person name="Young N.D."/>
            <person name="Nejsum P."/>
            <person name="von Samson-Himmelstjerna G."/>
            <person name="Boag P.R."/>
            <person name="Tan P."/>
            <person name="Li Q."/>
            <person name="Min J."/>
            <person name="Yang Y."/>
            <person name="Wang X."/>
            <person name="Fang X."/>
            <person name="Hall R.S."/>
            <person name="Hofmann A."/>
            <person name="Sternberg P.W."/>
            <person name="Jex A.R."/>
            <person name="Gasser R.B."/>
        </authorList>
    </citation>
    <scope>NUCLEOTIDE SEQUENCE [LARGE SCALE GENOMIC DNA]</scope>
    <source>
        <strain evidence="10">PN_DK_2014</strain>
    </source>
</reference>
<keyword evidence="6" id="KW-0325">Glycoprotein</keyword>
<dbReference type="PANTHER" id="PTHR13481:SF0">
    <property type="entry name" value="SREBP REGULATING GENE PROTEIN"/>
    <property type="match status" value="1"/>
</dbReference>
<name>A0A0B2UVN2_TOXCA</name>
<evidence type="ECO:0000256" key="3">
    <source>
        <dbReference type="ARBA" id="ARBA00022989"/>
    </source>
</evidence>
<evidence type="ECO:0000256" key="1">
    <source>
        <dbReference type="ARBA" id="ARBA00004194"/>
    </source>
</evidence>
<dbReference type="InterPro" id="IPR019352">
    <property type="entry name" value="SPRING1"/>
</dbReference>
<dbReference type="Proteomes" id="UP000031036">
    <property type="component" value="Unassembled WGS sequence"/>
</dbReference>
<dbReference type="Pfam" id="PF10218">
    <property type="entry name" value="SPRING1"/>
    <property type="match status" value="1"/>
</dbReference>
<keyword evidence="11" id="KW-1185">Reference proteome</keyword>
<keyword evidence="5 9" id="KW-0472">Membrane</keyword>
<dbReference type="GO" id="GO:2000640">
    <property type="term" value="P:positive regulation of SREBP signaling pathway"/>
    <property type="evidence" value="ECO:0007669"/>
    <property type="project" value="InterPro"/>
</dbReference>
<evidence type="ECO:0000313" key="10">
    <source>
        <dbReference type="EMBL" id="KHN72895.1"/>
    </source>
</evidence>
<sequence length="202" mass="23215">MVHMLKRISRAIRRTSFLASLLTFSFVYFLVRSGLLVWIIRNTISMQDVEERMLDKYKRTAHRHIQWLADSGLKNGGEINETTGELACRNTRQGKVTVTDDRGIIFWEFSFVGYTCDRSYLMLNGCCEVSAQNSRFTCEGCDLQSGCCSFYEHCVACCMRPDQKQILLEMIETTSGHRLRQILSATDQFELCTLKCRTSSNV</sequence>
<keyword evidence="3 9" id="KW-1133">Transmembrane helix</keyword>